<evidence type="ECO:0000256" key="1">
    <source>
        <dbReference type="SAM" id="MobiDB-lite"/>
    </source>
</evidence>
<feature type="compositionally biased region" description="Low complexity" evidence="1">
    <location>
        <begin position="24"/>
        <end position="34"/>
    </location>
</feature>
<accession>A0A7I8KKK2</accession>
<dbReference type="Proteomes" id="UP000663760">
    <property type="component" value="Chromosome 6"/>
</dbReference>
<feature type="region of interest" description="Disordered" evidence="1">
    <location>
        <begin position="1"/>
        <end position="48"/>
    </location>
</feature>
<organism evidence="2 3">
    <name type="scientific">Spirodela intermedia</name>
    <name type="common">Intermediate duckweed</name>
    <dbReference type="NCBI Taxonomy" id="51605"/>
    <lineage>
        <taxon>Eukaryota</taxon>
        <taxon>Viridiplantae</taxon>
        <taxon>Streptophyta</taxon>
        <taxon>Embryophyta</taxon>
        <taxon>Tracheophyta</taxon>
        <taxon>Spermatophyta</taxon>
        <taxon>Magnoliopsida</taxon>
        <taxon>Liliopsida</taxon>
        <taxon>Araceae</taxon>
        <taxon>Lemnoideae</taxon>
        <taxon>Spirodela</taxon>
    </lineage>
</organism>
<proteinExistence type="predicted"/>
<dbReference type="EMBL" id="LR746269">
    <property type="protein sequence ID" value="CAA7397505.1"/>
    <property type="molecule type" value="Genomic_DNA"/>
</dbReference>
<dbReference type="AlphaFoldDB" id="A0A7I8KKK2"/>
<feature type="compositionally biased region" description="Gly residues" evidence="1">
    <location>
        <begin position="35"/>
        <end position="48"/>
    </location>
</feature>
<protein>
    <submittedName>
        <fullName evidence="2">Uncharacterized protein</fullName>
    </submittedName>
</protein>
<name>A0A7I8KKK2_SPIIN</name>
<gene>
    <name evidence="2" type="ORF">SI8410_06008170</name>
</gene>
<sequence>MATAAMLRVAPAEHPETGDGGSPSAGPPAAVNAGGAVGGCNIDGGGAP</sequence>
<reference evidence="2" key="1">
    <citation type="submission" date="2020-02" db="EMBL/GenBank/DDBJ databases">
        <authorList>
            <person name="Scholz U."/>
            <person name="Mascher M."/>
            <person name="Fiebig A."/>
        </authorList>
    </citation>
    <scope>NUCLEOTIDE SEQUENCE</scope>
</reference>
<evidence type="ECO:0000313" key="3">
    <source>
        <dbReference type="Proteomes" id="UP000663760"/>
    </source>
</evidence>
<keyword evidence="3" id="KW-1185">Reference proteome</keyword>
<evidence type="ECO:0000313" key="2">
    <source>
        <dbReference type="EMBL" id="CAA7397505.1"/>
    </source>
</evidence>